<proteinExistence type="predicted"/>
<dbReference type="InterPro" id="IPR019587">
    <property type="entry name" value="Polyketide_cyclase/dehydratase"/>
</dbReference>
<dbReference type="Gene3D" id="3.30.530.20">
    <property type="match status" value="1"/>
</dbReference>
<keyword evidence="2" id="KW-1185">Reference proteome</keyword>
<dbReference type="Proteomes" id="UP000321261">
    <property type="component" value="Unassembled WGS sequence"/>
</dbReference>
<sequence>MVKRRAGYRRAMAEFEAERGMPATADRVFAVVSDLDRLQEWLPAPVAVRPTGDGEVHADVPERGVDAEGTVRVRPEQLRVEWAHAPEYAGWLQVQHAEGTRSTVLLHLSFLGDQPETHGGTPAHEVRNWLDDALARLEQVVATSA</sequence>
<dbReference type="InterPro" id="IPR023393">
    <property type="entry name" value="START-like_dom_sf"/>
</dbReference>
<name>A0A561SMV6_9PSEU</name>
<gene>
    <name evidence="1" type="ORF">FHX44_112089</name>
</gene>
<evidence type="ECO:0000313" key="2">
    <source>
        <dbReference type="Proteomes" id="UP000321261"/>
    </source>
</evidence>
<organism evidence="1 2">
    <name type="scientific">Pseudonocardia hierapolitana</name>
    <dbReference type="NCBI Taxonomy" id="1128676"/>
    <lineage>
        <taxon>Bacteria</taxon>
        <taxon>Bacillati</taxon>
        <taxon>Actinomycetota</taxon>
        <taxon>Actinomycetes</taxon>
        <taxon>Pseudonocardiales</taxon>
        <taxon>Pseudonocardiaceae</taxon>
        <taxon>Pseudonocardia</taxon>
    </lineage>
</organism>
<reference evidence="1 2" key="1">
    <citation type="submission" date="2019-06" db="EMBL/GenBank/DDBJ databases">
        <title>Sequencing the genomes of 1000 actinobacteria strains.</title>
        <authorList>
            <person name="Klenk H.-P."/>
        </authorList>
    </citation>
    <scope>NUCLEOTIDE SEQUENCE [LARGE SCALE GENOMIC DNA]</scope>
    <source>
        <strain evidence="1 2">DSM 45671</strain>
    </source>
</reference>
<accession>A0A561SMV6</accession>
<dbReference type="AlphaFoldDB" id="A0A561SMV6"/>
<dbReference type="Pfam" id="PF10604">
    <property type="entry name" value="Polyketide_cyc2"/>
    <property type="match status" value="1"/>
</dbReference>
<dbReference type="EMBL" id="VIWU01000001">
    <property type="protein sequence ID" value="TWF76201.1"/>
    <property type="molecule type" value="Genomic_DNA"/>
</dbReference>
<evidence type="ECO:0000313" key="1">
    <source>
        <dbReference type="EMBL" id="TWF76201.1"/>
    </source>
</evidence>
<dbReference type="SUPFAM" id="SSF55961">
    <property type="entry name" value="Bet v1-like"/>
    <property type="match status" value="1"/>
</dbReference>
<protein>
    <submittedName>
        <fullName evidence="1">Ribosome-associated toxin RatA of RatAB toxin-antitoxin module</fullName>
    </submittedName>
</protein>
<comment type="caution">
    <text evidence="1">The sequence shown here is derived from an EMBL/GenBank/DDBJ whole genome shotgun (WGS) entry which is preliminary data.</text>
</comment>